<sequence length="199" mass="22492">MTVVVDYEMGNLLSVTKALTDLGYNPAITSEPKRILEEDIVILPGVGAFRDAVKNLREKGLFSVLKERAVLGRPILGICLGMQLLFTKSYEDGEYEGLDLIPGEVVRFQKAPKIPHMGWNDLLPQDASNSLFKNLNDYYVYFVHSYYANTDTKYVVAYAEYGEKFPAIVNRGKIFGFQFHPEKSGSVGRQILKNLREML</sequence>
<dbReference type="CDD" id="cd01748">
    <property type="entry name" value="GATase1_IGP_Synthase"/>
    <property type="match status" value="1"/>
</dbReference>
<reference evidence="14" key="1">
    <citation type="submission" date="2016-12" db="EMBL/GenBank/DDBJ databases">
        <title>Draft Genome Sequences od Carboxydothermus pertinax and islandicus, Hydrogenogenic Carboxydotrophic Bacteria.</title>
        <authorList>
            <person name="Fukuyama Y."/>
            <person name="Ohmae K."/>
            <person name="Yoneda Y."/>
            <person name="Yoshida T."/>
            <person name="Sako Y."/>
        </authorList>
    </citation>
    <scope>NUCLEOTIDE SEQUENCE [LARGE SCALE GENOMIC DNA]</scope>
    <source>
        <strain evidence="14">Ug1</strain>
    </source>
</reference>
<dbReference type="EC" id="4.3.2.10" evidence="10"/>
<dbReference type="SUPFAM" id="SSF52317">
    <property type="entry name" value="Class I glutamine amidotransferase-like"/>
    <property type="match status" value="1"/>
</dbReference>
<dbReference type="OrthoDB" id="9807137at2"/>
<gene>
    <name evidence="10" type="primary">hisH</name>
    <name evidence="13" type="ORF">cpu_24420</name>
</gene>
<dbReference type="GO" id="GO:0000107">
    <property type="term" value="F:imidazoleglycerol-phosphate synthase activity"/>
    <property type="evidence" value="ECO:0007669"/>
    <property type="project" value="UniProtKB-UniRule"/>
</dbReference>
<accession>A0A1L8CYD2</accession>
<evidence type="ECO:0000259" key="12">
    <source>
        <dbReference type="Pfam" id="PF00117"/>
    </source>
</evidence>
<comment type="function">
    <text evidence="10">IGPS catalyzes the conversion of PRFAR and glutamine to IGP, AICAR and glutamate. The HisH subunit catalyzes the hydrolysis of glutamine to glutamate and ammonia as part of the synthesis of IGP and AICAR. The resulting ammonia molecule is channeled to the active site of HisF.</text>
</comment>
<dbReference type="STRING" id="870242.cpu_24420"/>
<keyword evidence="4 10" id="KW-0378">Hydrolase</keyword>
<dbReference type="GO" id="GO:0005737">
    <property type="term" value="C:cytoplasm"/>
    <property type="evidence" value="ECO:0007669"/>
    <property type="project" value="UniProtKB-SubCell"/>
</dbReference>
<dbReference type="HAMAP" id="MF_00278">
    <property type="entry name" value="HisH"/>
    <property type="match status" value="1"/>
</dbReference>
<dbReference type="NCBIfam" id="TIGR01855">
    <property type="entry name" value="IMP_synth_hisH"/>
    <property type="match status" value="1"/>
</dbReference>
<evidence type="ECO:0000256" key="10">
    <source>
        <dbReference type="HAMAP-Rule" id="MF_00278"/>
    </source>
</evidence>
<protein>
    <recommendedName>
        <fullName evidence="10">Imidazole glycerol phosphate synthase subunit HisH</fullName>
        <ecNumber evidence="10">4.3.2.10</ecNumber>
    </recommendedName>
    <alternativeName>
        <fullName evidence="10">IGP synthase glutaminase subunit</fullName>
        <ecNumber evidence="10">3.5.1.2</ecNumber>
    </alternativeName>
    <alternativeName>
        <fullName evidence="10">IGP synthase subunit HisH</fullName>
    </alternativeName>
    <alternativeName>
        <fullName evidence="10">ImGP synthase subunit HisH</fullName>
        <shortName evidence="10">IGPS subunit HisH</shortName>
    </alternativeName>
</protein>
<dbReference type="GO" id="GO:0004359">
    <property type="term" value="F:glutaminase activity"/>
    <property type="evidence" value="ECO:0007669"/>
    <property type="project" value="UniProtKB-EC"/>
</dbReference>
<dbReference type="Gene3D" id="3.40.50.880">
    <property type="match status" value="1"/>
</dbReference>
<dbReference type="PIRSF" id="PIRSF000495">
    <property type="entry name" value="Amidotransf_hisH"/>
    <property type="match status" value="1"/>
</dbReference>
<dbReference type="GO" id="GO:0016829">
    <property type="term" value="F:lyase activity"/>
    <property type="evidence" value="ECO:0007669"/>
    <property type="project" value="UniProtKB-KW"/>
</dbReference>
<evidence type="ECO:0000313" key="13">
    <source>
        <dbReference type="EMBL" id="GAV23932.1"/>
    </source>
</evidence>
<evidence type="ECO:0000256" key="4">
    <source>
        <dbReference type="ARBA" id="ARBA00022801"/>
    </source>
</evidence>
<evidence type="ECO:0000256" key="5">
    <source>
        <dbReference type="ARBA" id="ARBA00022962"/>
    </source>
</evidence>
<feature type="active site" evidence="10 11">
    <location>
        <position position="180"/>
    </location>
</feature>
<dbReference type="UniPathway" id="UPA00031">
    <property type="reaction ID" value="UER00010"/>
</dbReference>
<evidence type="ECO:0000256" key="7">
    <source>
        <dbReference type="ARBA" id="ARBA00023239"/>
    </source>
</evidence>
<dbReference type="RefSeq" id="WP_075860327.1">
    <property type="nucleotide sequence ID" value="NZ_BDJK01000062.1"/>
</dbReference>
<dbReference type="EC" id="3.5.1.2" evidence="10"/>
<keyword evidence="3 10" id="KW-0028">Amino-acid biosynthesis</keyword>
<keyword evidence="6 10" id="KW-0368">Histidine biosynthesis</keyword>
<keyword evidence="14" id="KW-1185">Reference proteome</keyword>
<dbReference type="Pfam" id="PF00117">
    <property type="entry name" value="GATase"/>
    <property type="match status" value="1"/>
</dbReference>
<comment type="caution">
    <text evidence="13">The sequence shown here is derived from an EMBL/GenBank/DDBJ whole genome shotgun (WGS) entry which is preliminary data.</text>
</comment>
<evidence type="ECO:0000256" key="3">
    <source>
        <dbReference type="ARBA" id="ARBA00022605"/>
    </source>
</evidence>
<keyword evidence="10" id="KW-0963">Cytoplasm</keyword>
<comment type="catalytic activity">
    <reaction evidence="8 10">
        <text>5-[(5-phospho-1-deoxy-D-ribulos-1-ylimino)methylamino]-1-(5-phospho-beta-D-ribosyl)imidazole-4-carboxamide + L-glutamine = D-erythro-1-(imidazol-4-yl)glycerol 3-phosphate + 5-amino-1-(5-phospho-beta-D-ribosyl)imidazole-4-carboxamide + L-glutamate + H(+)</text>
        <dbReference type="Rhea" id="RHEA:24793"/>
        <dbReference type="ChEBI" id="CHEBI:15378"/>
        <dbReference type="ChEBI" id="CHEBI:29985"/>
        <dbReference type="ChEBI" id="CHEBI:58278"/>
        <dbReference type="ChEBI" id="CHEBI:58359"/>
        <dbReference type="ChEBI" id="CHEBI:58475"/>
        <dbReference type="ChEBI" id="CHEBI:58525"/>
        <dbReference type="EC" id="4.3.2.10"/>
    </reaction>
</comment>
<dbReference type="GO" id="GO:0000105">
    <property type="term" value="P:L-histidine biosynthetic process"/>
    <property type="evidence" value="ECO:0007669"/>
    <property type="project" value="UniProtKB-UniRule"/>
</dbReference>
<evidence type="ECO:0000256" key="8">
    <source>
        <dbReference type="ARBA" id="ARBA00047838"/>
    </source>
</evidence>
<organism evidence="13 14">
    <name type="scientific">Carboxydothermus pertinax</name>
    <dbReference type="NCBI Taxonomy" id="870242"/>
    <lineage>
        <taxon>Bacteria</taxon>
        <taxon>Bacillati</taxon>
        <taxon>Bacillota</taxon>
        <taxon>Clostridia</taxon>
        <taxon>Thermoanaerobacterales</taxon>
        <taxon>Thermoanaerobacteraceae</taxon>
        <taxon>Carboxydothermus</taxon>
    </lineage>
</organism>
<evidence type="ECO:0000256" key="11">
    <source>
        <dbReference type="PIRSR" id="PIRSR000495-1"/>
    </source>
</evidence>
<dbReference type="EMBL" id="BDJK01000062">
    <property type="protein sequence ID" value="GAV23932.1"/>
    <property type="molecule type" value="Genomic_DNA"/>
</dbReference>
<evidence type="ECO:0000256" key="6">
    <source>
        <dbReference type="ARBA" id="ARBA00023102"/>
    </source>
</evidence>
<dbReference type="PROSITE" id="PS51274">
    <property type="entry name" value="GATASE_COBBQ"/>
    <property type="match status" value="1"/>
</dbReference>
<feature type="active site" description="Nucleophile" evidence="10 11">
    <location>
        <position position="79"/>
    </location>
</feature>
<dbReference type="PANTHER" id="PTHR42701:SF1">
    <property type="entry name" value="IMIDAZOLE GLYCEROL PHOSPHATE SYNTHASE SUBUNIT HISH"/>
    <property type="match status" value="1"/>
</dbReference>
<evidence type="ECO:0000256" key="9">
    <source>
        <dbReference type="ARBA" id="ARBA00049534"/>
    </source>
</evidence>
<dbReference type="Proteomes" id="UP000187485">
    <property type="component" value="Unassembled WGS sequence"/>
</dbReference>
<dbReference type="PROSITE" id="PS51273">
    <property type="entry name" value="GATASE_TYPE_1"/>
    <property type="match status" value="1"/>
</dbReference>
<keyword evidence="7 10" id="KW-0456">Lyase</keyword>
<comment type="catalytic activity">
    <reaction evidence="9 10">
        <text>L-glutamine + H2O = L-glutamate + NH4(+)</text>
        <dbReference type="Rhea" id="RHEA:15889"/>
        <dbReference type="ChEBI" id="CHEBI:15377"/>
        <dbReference type="ChEBI" id="CHEBI:28938"/>
        <dbReference type="ChEBI" id="CHEBI:29985"/>
        <dbReference type="ChEBI" id="CHEBI:58359"/>
        <dbReference type="EC" id="3.5.1.2"/>
    </reaction>
</comment>
<name>A0A1L8CYD2_9THEO</name>
<dbReference type="PANTHER" id="PTHR42701">
    <property type="entry name" value="IMIDAZOLE GLYCEROL PHOSPHATE SYNTHASE SUBUNIT HISH"/>
    <property type="match status" value="1"/>
</dbReference>
<feature type="domain" description="Glutamine amidotransferase" evidence="12">
    <location>
        <begin position="3"/>
        <end position="194"/>
    </location>
</feature>
<proteinExistence type="inferred from homology"/>
<evidence type="ECO:0000256" key="1">
    <source>
        <dbReference type="ARBA" id="ARBA00005091"/>
    </source>
</evidence>
<dbReference type="AlphaFoldDB" id="A0A1L8CYD2"/>
<keyword evidence="5 10" id="KW-0315">Glutamine amidotransferase</keyword>
<evidence type="ECO:0000256" key="2">
    <source>
        <dbReference type="ARBA" id="ARBA00011152"/>
    </source>
</evidence>
<dbReference type="InterPro" id="IPR010139">
    <property type="entry name" value="Imidazole-glycPsynth_HisH"/>
</dbReference>
<dbReference type="InterPro" id="IPR017926">
    <property type="entry name" value="GATASE"/>
</dbReference>
<dbReference type="InterPro" id="IPR029062">
    <property type="entry name" value="Class_I_gatase-like"/>
</dbReference>
<comment type="subcellular location">
    <subcellularLocation>
        <location evidence="10">Cytoplasm</location>
    </subcellularLocation>
</comment>
<feature type="active site" evidence="10 11">
    <location>
        <position position="182"/>
    </location>
</feature>
<comment type="pathway">
    <text evidence="1 10">Amino-acid biosynthesis; L-histidine biosynthesis; L-histidine from 5-phospho-alpha-D-ribose 1-diphosphate: step 5/9.</text>
</comment>
<comment type="subunit">
    <text evidence="2 10">Heterodimer of HisH and HisF.</text>
</comment>
<evidence type="ECO:0000313" key="14">
    <source>
        <dbReference type="Proteomes" id="UP000187485"/>
    </source>
</evidence>